<feature type="domain" description="EAL" evidence="3">
    <location>
        <begin position="320"/>
        <end position="573"/>
    </location>
</feature>
<dbReference type="NCBIfam" id="TIGR00229">
    <property type="entry name" value="sensory_box"/>
    <property type="match status" value="1"/>
</dbReference>
<evidence type="ECO:0000259" key="2">
    <source>
        <dbReference type="PROSITE" id="PS50113"/>
    </source>
</evidence>
<dbReference type="SUPFAM" id="SSF55785">
    <property type="entry name" value="PYP-like sensor domain (PAS domain)"/>
    <property type="match status" value="1"/>
</dbReference>
<dbReference type="SMART" id="SM00267">
    <property type="entry name" value="GGDEF"/>
    <property type="match status" value="1"/>
</dbReference>
<dbReference type="InterPro" id="IPR000160">
    <property type="entry name" value="GGDEF_dom"/>
</dbReference>
<feature type="domain" description="PAC" evidence="2">
    <location>
        <begin position="92"/>
        <end position="146"/>
    </location>
</feature>
<keyword evidence="6" id="KW-1185">Reference proteome</keyword>
<sequence>MVRKDHGELGRIAGLERENAELRLFRTVFDMAAEAIMVTDADNRILAVNPAFTVVTGFEMSEVVGQTPRCLRSDIHDQAFFEHLWAEVARQGRWEGELYNRRKTGEVYRAWMSIATERDDHGHIRRHVGIFRDVSEARDTAEKLWHQTNFDPLTRLPNRSLFLDRLLQALVQAGRGNQRAALMFVGLDGFKNINDTLGHTIGDKVLEEAARRFQGALRKGDTLARFGGDEFTAVLTAIDSVDEVERVGRALLECLAEPFLVEAHQILISCSIGISLWPGDGEDVEALMRNSTSALGKAKEAGRNTFRFFTPSMDARAQARSRLASELSDSLEHDEFTLVYQPVIDVPTRRTAGAEALLRWNNRYLGAISPEQFVPLAEEMGLILPIGDWLLTAACREAASWLPLVSDPLRIAINVSPRQVQQGDIAGALECALQATGLPPELVTIEITESLLLASGEEVLRKIRRIRDLGAKIAMDDFGTGYASLSYLKHFPVDILKIDRSFVAGALAGGEDARLIEAIIALGHSLGMKIVGEGVETDEQMNFLAERKCDLIQGYRFSPPLVSERFRDFVTRS</sequence>
<evidence type="ECO:0000259" key="4">
    <source>
        <dbReference type="PROSITE" id="PS50887"/>
    </source>
</evidence>
<dbReference type="PANTHER" id="PTHR44757:SF2">
    <property type="entry name" value="BIOFILM ARCHITECTURE MAINTENANCE PROTEIN MBAA"/>
    <property type="match status" value="1"/>
</dbReference>
<dbReference type="RefSeq" id="WP_163678339.1">
    <property type="nucleotide sequence ID" value="NZ_JAAIYP010000036.1"/>
</dbReference>
<dbReference type="Gene3D" id="3.30.450.20">
    <property type="entry name" value="PAS domain"/>
    <property type="match status" value="1"/>
</dbReference>
<dbReference type="PROSITE" id="PS50112">
    <property type="entry name" value="PAS"/>
    <property type="match status" value="1"/>
</dbReference>
<dbReference type="InterPro" id="IPR000700">
    <property type="entry name" value="PAS-assoc_C"/>
</dbReference>
<gene>
    <name evidence="5" type="ORF">G4223_09330</name>
</gene>
<protein>
    <submittedName>
        <fullName evidence="5">EAL domain-containing protein</fullName>
    </submittedName>
</protein>
<dbReference type="InterPro" id="IPR029787">
    <property type="entry name" value="Nucleotide_cyclase"/>
</dbReference>
<dbReference type="InterPro" id="IPR000014">
    <property type="entry name" value="PAS"/>
</dbReference>
<dbReference type="SMART" id="SM00091">
    <property type="entry name" value="PAS"/>
    <property type="match status" value="1"/>
</dbReference>
<dbReference type="NCBIfam" id="TIGR00254">
    <property type="entry name" value="GGDEF"/>
    <property type="match status" value="1"/>
</dbReference>
<feature type="domain" description="GGDEF" evidence="4">
    <location>
        <begin position="178"/>
        <end position="311"/>
    </location>
</feature>
<dbReference type="EMBL" id="JAAIYP010000036">
    <property type="protein sequence ID" value="NFV80312.1"/>
    <property type="molecule type" value="Genomic_DNA"/>
</dbReference>
<accession>A0A7C9UWQ7</accession>
<dbReference type="Pfam" id="PF13426">
    <property type="entry name" value="PAS_9"/>
    <property type="match status" value="1"/>
</dbReference>
<proteinExistence type="predicted"/>
<dbReference type="InterPro" id="IPR035965">
    <property type="entry name" value="PAS-like_dom_sf"/>
</dbReference>
<feature type="domain" description="PAS" evidence="1">
    <location>
        <begin position="21"/>
        <end position="67"/>
    </location>
</feature>
<dbReference type="SMART" id="SM00086">
    <property type="entry name" value="PAC"/>
    <property type="match status" value="1"/>
</dbReference>
<name>A0A7C9UWQ7_9PROT</name>
<dbReference type="CDD" id="cd01949">
    <property type="entry name" value="GGDEF"/>
    <property type="match status" value="1"/>
</dbReference>
<dbReference type="PANTHER" id="PTHR44757">
    <property type="entry name" value="DIGUANYLATE CYCLASE DGCP"/>
    <property type="match status" value="1"/>
</dbReference>
<dbReference type="InterPro" id="IPR001610">
    <property type="entry name" value="PAC"/>
</dbReference>
<dbReference type="CDD" id="cd01948">
    <property type="entry name" value="EAL"/>
    <property type="match status" value="1"/>
</dbReference>
<evidence type="ECO:0000313" key="6">
    <source>
        <dbReference type="Proteomes" id="UP000480684"/>
    </source>
</evidence>
<evidence type="ECO:0000313" key="5">
    <source>
        <dbReference type="EMBL" id="NFV80312.1"/>
    </source>
</evidence>
<dbReference type="Pfam" id="PF00990">
    <property type="entry name" value="GGDEF"/>
    <property type="match status" value="1"/>
</dbReference>
<dbReference type="AlphaFoldDB" id="A0A7C9UWQ7"/>
<dbReference type="Gene3D" id="3.20.20.450">
    <property type="entry name" value="EAL domain"/>
    <property type="match status" value="1"/>
</dbReference>
<reference evidence="5 6" key="1">
    <citation type="submission" date="2020-02" db="EMBL/GenBank/DDBJ databases">
        <authorList>
            <person name="Dziuba M."/>
            <person name="Kuznetsov B."/>
            <person name="Mardanov A."/>
            <person name="Ravin N."/>
            <person name="Grouzdev D."/>
        </authorList>
    </citation>
    <scope>NUCLEOTIDE SEQUENCE [LARGE SCALE GENOMIC DNA]</scope>
    <source>
        <strain evidence="5 6">SpK</strain>
    </source>
</reference>
<dbReference type="Gene3D" id="3.30.70.270">
    <property type="match status" value="1"/>
</dbReference>
<dbReference type="InterPro" id="IPR043128">
    <property type="entry name" value="Rev_trsase/Diguanyl_cyclase"/>
</dbReference>
<dbReference type="Proteomes" id="UP000480684">
    <property type="component" value="Unassembled WGS sequence"/>
</dbReference>
<dbReference type="PROSITE" id="PS50113">
    <property type="entry name" value="PAC"/>
    <property type="match status" value="1"/>
</dbReference>
<dbReference type="Pfam" id="PF00563">
    <property type="entry name" value="EAL"/>
    <property type="match status" value="1"/>
</dbReference>
<evidence type="ECO:0000259" key="3">
    <source>
        <dbReference type="PROSITE" id="PS50883"/>
    </source>
</evidence>
<dbReference type="SUPFAM" id="SSF55073">
    <property type="entry name" value="Nucleotide cyclase"/>
    <property type="match status" value="1"/>
</dbReference>
<dbReference type="InterPro" id="IPR035919">
    <property type="entry name" value="EAL_sf"/>
</dbReference>
<dbReference type="PROSITE" id="PS50887">
    <property type="entry name" value="GGDEF"/>
    <property type="match status" value="1"/>
</dbReference>
<dbReference type="InterPro" id="IPR052155">
    <property type="entry name" value="Biofilm_reg_signaling"/>
</dbReference>
<evidence type="ECO:0000259" key="1">
    <source>
        <dbReference type="PROSITE" id="PS50112"/>
    </source>
</evidence>
<organism evidence="5 6">
    <name type="scientific">Magnetospirillum aberrantis SpK</name>
    <dbReference type="NCBI Taxonomy" id="908842"/>
    <lineage>
        <taxon>Bacteria</taxon>
        <taxon>Pseudomonadati</taxon>
        <taxon>Pseudomonadota</taxon>
        <taxon>Alphaproteobacteria</taxon>
        <taxon>Rhodospirillales</taxon>
        <taxon>Rhodospirillaceae</taxon>
        <taxon>Magnetospirillum</taxon>
    </lineage>
</organism>
<dbReference type="SUPFAM" id="SSF141868">
    <property type="entry name" value="EAL domain-like"/>
    <property type="match status" value="1"/>
</dbReference>
<dbReference type="PROSITE" id="PS50883">
    <property type="entry name" value="EAL"/>
    <property type="match status" value="1"/>
</dbReference>
<comment type="caution">
    <text evidence="5">The sequence shown here is derived from an EMBL/GenBank/DDBJ whole genome shotgun (WGS) entry which is preliminary data.</text>
</comment>
<dbReference type="SMART" id="SM00052">
    <property type="entry name" value="EAL"/>
    <property type="match status" value="1"/>
</dbReference>
<dbReference type="InterPro" id="IPR001633">
    <property type="entry name" value="EAL_dom"/>
</dbReference>
<dbReference type="CDD" id="cd00130">
    <property type="entry name" value="PAS"/>
    <property type="match status" value="1"/>
</dbReference>